<feature type="transmembrane region" description="Helical" evidence="2">
    <location>
        <begin position="12"/>
        <end position="32"/>
    </location>
</feature>
<accession>A0A0L0MKB0</accession>
<evidence type="ECO:0000256" key="2">
    <source>
        <dbReference type="SAM" id="Phobius"/>
    </source>
</evidence>
<keyword evidence="2" id="KW-0812">Transmembrane</keyword>
<dbReference type="AlphaFoldDB" id="A0A0L0MKB0"/>
<dbReference type="Proteomes" id="UP000037086">
    <property type="component" value="Unassembled WGS sequence"/>
</dbReference>
<dbReference type="EMBL" id="JPSQ01000007">
    <property type="protein sequence ID" value="KND62725.1"/>
    <property type="molecule type" value="Genomic_DNA"/>
</dbReference>
<evidence type="ECO:0000313" key="3">
    <source>
        <dbReference type="EMBL" id="KND62725.1"/>
    </source>
</evidence>
<dbReference type="PATRIC" id="fig|198422.3.peg.322"/>
<organism evidence="3 4">
    <name type="scientific">Candidatus Phytoplasma phoenicium</name>
    <dbReference type="NCBI Taxonomy" id="198422"/>
    <lineage>
        <taxon>Bacteria</taxon>
        <taxon>Bacillati</taxon>
        <taxon>Mycoplasmatota</taxon>
        <taxon>Mollicutes</taxon>
        <taxon>Acholeplasmatales</taxon>
        <taxon>Acholeplasmataceae</taxon>
        <taxon>Candidatus Phytoplasma</taxon>
        <taxon>16SrIX (Pigeon pea witches'-broom group)</taxon>
    </lineage>
</organism>
<proteinExistence type="predicted"/>
<reference evidence="3 4" key="1">
    <citation type="journal article" date="2015" name="BMC Microbiol.">
        <title>'Candidatus Phytoplasma phoenicium' associated with almond witches'-broom disease: from draft genome to genetic diversity among strain populations.</title>
        <authorList>
            <person name="Quaglino F."/>
            <person name="Kube M."/>
            <person name="Jawhari M."/>
            <person name="Abou-Jawdah Y."/>
            <person name="Siewert C."/>
            <person name="Choueiri E."/>
            <person name="Sobh H."/>
            <person name="Casati P."/>
            <person name="Tedeschi R."/>
            <person name="Molino Lova M."/>
            <person name="Alma A."/>
            <person name="Bianco P.A."/>
        </authorList>
    </citation>
    <scope>NUCLEOTIDE SEQUENCE [LARGE SCALE GENOMIC DNA]</scope>
    <source>
        <strain evidence="3 4">SA213</strain>
    </source>
</reference>
<evidence type="ECO:0000313" key="4">
    <source>
        <dbReference type="Proteomes" id="UP000037086"/>
    </source>
</evidence>
<keyword evidence="2" id="KW-0472">Membrane</keyword>
<keyword evidence="4" id="KW-1185">Reference proteome</keyword>
<comment type="caution">
    <text evidence="3">The sequence shown here is derived from an EMBL/GenBank/DDBJ whole genome shotgun (WGS) entry which is preliminary data.</text>
</comment>
<sequence>MIEKKQKIKIIGWSLWVIGIMIVGFCFVVSLLKDKTEDNPNKVITPPSSSTTVDFIEQLEECQKLLKQTNVTPEYQKILQAIVHKLETKIQRAEEQKAFQAYLSNLSAEILDLEKQLNEQPLSLIKKNTLSGKKLKKEKELIQLKEQKDLFQEKEELQTQVLPNLEEKLKETSLTPQDKTNLTKEKTKWENRLQEIETFLIKIKNQQRIHTLEKLIRQEEEDESLTKLLEEEKNYLSSQI</sequence>
<gene>
    <name evidence="3" type="ORF">AlmWB_00710</name>
</gene>
<keyword evidence="1" id="KW-0175">Coiled coil</keyword>
<keyword evidence="2" id="KW-1133">Transmembrane helix</keyword>
<dbReference type="RefSeq" id="WP_050337015.1">
    <property type="nucleotide sequence ID" value="NZ_JPSQ01000007.1"/>
</dbReference>
<evidence type="ECO:0000256" key="1">
    <source>
        <dbReference type="SAM" id="Coils"/>
    </source>
</evidence>
<feature type="coiled-coil region" evidence="1">
    <location>
        <begin position="127"/>
        <end position="154"/>
    </location>
</feature>
<protein>
    <submittedName>
        <fullName evidence="3">Uncharacterized protein</fullName>
    </submittedName>
</protein>
<name>A0A0L0MKB0_9MOLU</name>